<feature type="region of interest" description="Disordered" evidence="5">
    <location>
        <begin position="235"/>
        <end position="264"/>
    </location>
</feature>
<keyword evidence="1" id="KW-0479">Metal-binding</keyword>
<dbReference type="AlphaFoldDB" id="A0A1E5VXR8"/>
<dbReference type="PANTHER" id="PTHR14493">
    <property type="entry name" value="UNKEMPT FAMILY MEMBER"/>
    <property type="match status" value="1"/>
</dbReference>
<comment type="caution">
    <text evidence="7">The sequence shown here is derived from an EMBL/GenBank/DDBJ whole genome shotgun (WGS) entry which is preliminary data.</text>
</comment>
<keyword evidence="2" id="KW-0863">Zinc-finger</keyword>
<dbReference type="EMBL" id="LWDX02026756">
    <property type="protein sequence ID" value="OEL29882.1"/>
    <property type="molecule type" value="Genomic_DNA"/>
</dbReference>
<accession>A0A1E5VXR8</accession>
<feature type="domain" description="C3H1-type" evidence="6">
    <location>
        <begin position="131"/>
        <end position="154"/>
    </location>
</feature>
<feature type="region of interest" description="Disordered" evidence="5">
    <location>
        <begin position="198"/>
        <end position="220"/>
    </location>
</feature>
<proteinExistence type="predicted"/>
<evidence type="ECO:0000256" key="3">
    <source>
        <dbReference type="ARBA" id="ARBA00022833"/>
    </source>
</evidence>
<dbReference type="SMART" id="SM00356">
    <property type="entry name" value="ZnF_C3H1"/>
    <property type="match status" value="3"/>
</dbReference>
<dbReference type="Proteomes" id="UP000095767">
    <property type="component" value="Unassembled WGS sequence"/>
</dbReference>
<evidence type="ECO:0000256" key="5">
    <source>
        <dbReference type="SAM" id="MobiDB-lite"/>
    </source>
</evidence>
<feature type="domain" description="C3H1-type" evidence="6">
    <location>
        <begin position="83"/>
        <end position="122"/>
    </location>
</feature>
<dbReference type="GO" id="GO:0008270">
    <property type="term" value="F:zinc ion binding"/>
    <property type="evidence" value="ECO:0007669"/>
    <property type="project" value="UniProtKB-KW"/>
</dbReference>
<dbReference type="Pfam" id="PF25512">
    <property type="entry name" value="zf-CCCH_AtC3H23"/>
    <property type="match status" value="2"/>
</dbReference>
<evidence type="ECO:0000313" key="8">
    <source>
        <dbReference type="Proteomes" id="UP000095767"/>
    </source>
</evidence>
<protein>
    <submittedName>
        <fullName evidence="7">Zinc finger CCCH domain-containing protein 54</fullName>
    </submittedName>
</protein>
<dbReference type="InterPro" id="IPR045234">
    <property type="entry name" value="Unkempt-like"/>
</dbReference>
<keyword evidence="4" id="KW-0238">DNA-binding</keyword>
<dbReference type="OrthoDB" id="410307at2759"/>
<keyword evidence="8" id="KW-1185">Reference proteome</keyword>
<sequence length="529" mass="58560">MEMSCMAGCQQRVWGDGARFSDPRTWDPSVHIGHRLWAAMSDAFWVFVYKVRRCRQVSSHDWTTCPYAHKGERARRRDPRSFSYLAMTCPEYLASKQTQQQARTGAAPTCVRGLRCRYAHGVFEYWLHPTRFRTVMCEAGLRCRRRVCFFAHSPAELRGANDPVPLVGMPPPPPPLYAPRAPAPSFPRRVDRILQATPGRNNLRLLHNGDGASSSSSPSPAAAVAVATAAAPVPALPQASPDGEDAGGKKSGGGASDDEDGSVAGDYPHFDLISDMVNWYRRLTASSGGAHPSDPTTWYAWAHRGHRLWALMPDAFWVYVYKVHPCPTLSSHDWTTCPYAHEGERAARRDPRSFAYLAMACAEYRKSQQHHHNARTGEAATCARGLRCRYAHGVFETWLHPAKFRTVTCEAGAWCRRQVCFFAHFPAELRRENDPVLLAALPPPPARATPAPAPLSSPRRVDSVVLHPMPGKLDDHDAGASSSSPSPAAAVAVAMADDEDAGDRIDDFFALLGFLKKTITKIRPRFKKW</sequence>
<dbReference type="STRING" id="888268.A0A1E5VXR8"/>
<dbReference type="InterPro" id="IPR057444">
    <property type="entry name" value="Znf-CCCH_AtC3H23-like"/>
</dbReference>
<name>A0A1E5VXR8_9POAL</name>
<evidence type="ECO:0000259" key="6">
    <source>
        <dbReference type="SMART" id="SM00356"/>
    </source>
</evidence>
<feature type="domain" description="C3H1-type" evidence="6">
    <location>
        <begin position="355"/>
        <end position="394"/>
    </location>
</feature>
<keyword evidence="3" id="KW-0862">Zinc</keyword>
<dbReference type="GO" id="GO:0003677">
    <property type="term" value="F:DNA binding"/>
    <property type="evidence" value="ECO:0007669"/>
    <property type="project" value="UniProtKB-KW"/>
</dbReference>
<evidence type="ECO:0000256" key="4">
    <source>
        <dbReference type="ARBA" id="ARBA00023125"/>
    </source>
</evidence>
<gene>
    <name evidence="7" type="ORF">BAE44_0009096</name>
</gene>
<evidence type="ECO:0000256" key="1">
    <source>
        <dbReference type="ARBA" id="ARBA00022723"/>
    </source>
</evidence>
<dbReference type="InterPro" id="IPR000571">
    <property type="entry name" value="Znf_CCCH"/>
</dbReference>
<dbReference type="PANTHER" id="PTHR14493:SF146">
    <property type="entry name" value="OS07G0668600 PROTEIN"/>
    <property type="match status" value="1"/>
</dbReference>
<evidence type="ECO:0000256" key="2">
    <source>
        <dbReference type="ARBA" id="ARBA00022771"/>
    </source>
</evidence>
<reference evidence="7 8" key="1">
    <citation type="submission" date="2016-09" db="EMBL/GenBank/DDBJ databases">
        <title>The draft genome of Dichanthelium oligosanthes: A C3 panicoid grass species.</title>
        <authorList>
            <person name="Studer A.J."/>
            <person name="Schnable J.C."/>
            <person name="Brutnell T.P."/>
        </authorList>
    </citation>
    <scope>NUCLEOTIDE SEQUENCE [LARGE SCALE GENOMIC DNA]</scope>
    <source>
        <strain evidence="8">cv. Kellogg 1175</strain>
        <tissue evidence="7">Leaf</tissue>
    </source>
</reference>
<evidence type="ECO:0000313" key="7">
    <source>
        <dbReference type="EMBL" id="OEL29882.1"/>
    </source>
</evidence>
<organism evidence="7 8">
    <name type="scientific">Dichanthelium oligosanthes</name>
    <dbReference type="NCBI Taxonomy" id="888268"/>
    <lineage>
        <taxon>Eukaryota</taxon>
        <taxon>Viridiplantae</taxon>
        <taxon>Streptophyta</taxon>
        <taxon>Embryophyta</taxon>
        <taxon>Tracheophyta</taxon>
        <taxon>Spermatophyta</taxon>
        <taxon>Magnoliopsida</taxon>
        <taxon>Liliopsida</taxon>
        <taxon>Poales</taxon>
        <taxon>Poaceae</taxon>
        <taxon>PACMAD clade</taxon>
        <taxon>Panicoideae</taxon>
        <taxon>Panicodae</taxon>
        <taxon>Paniceae</taxon>
        <taxon>Dichantheliinae</taxon>
        <taxon>Dichanthelium</taxon>
    </lineage>
</organism>